<dbReference type="EMBL" id="CM037025">
    <property type="protein sequence ID" value="KAH7661781.1"/>
    <property type="molecule type" value="Genomic_DNA"/>
</dbReference>
<comment type="caution">
    <text evidence="1">The sequence shown here is derived from an EMBL/GenBank/DDBJ whole genome shotgun (WGS) entry which is preliminary data.</text>
</comment>
<protein>
    <submittedName>
        <fullName evidence="1">Beta-beta-alpha zinc fingers domain-containing protein</fullName>
    </submittedName>
</protein>
<name>A0ACB7UMT1_DIOAL</name>
<proteinExistence type="predicted"/>
<evidence type="ECO:0000313" key="2">
    <source>
        <dbReference type="Proteomes" id="UP000827976"/>
    </source>
</evidence>
<reference evidence="2" key="1">
    <citation type="journal article" date="2022" name="Nat. Commun.">
        <title>Chromosome evolution and the genetic basis of agronomically important traits in greater yam.</title>
        <authorList>
            <person name="Bredeson J.V."/>
            <person name="Lyons J.B."/>
            <person name="Oniyinde I.O."/>
            <person name="Okereke N.R."/>
            <person name="Kolade O."/>
            <person name="Nnabue I."/>
            <person name="Nwadili C.O."/>
            <person name="Hribova E."/>
            <person name="Parker M."/>
            <person name="Nwogha J."/>
            <person name="Shu S."/>
            <person name="Carlson J."/>
            <person name="Kariba R."/>
            <person name="Muthemba S."/>
            <person name="Knop K."/>
            <person name="Barton G.J."/>
            <person name="Sherwood A.V."/>
            <person name="Lopez-Montes A."/>
            <person name="Asiedu R."/>
            <person name="Jamnadass R."/>
            <person name="Muchugi A."/>
            <person name="Goodstein D."/>
            <person name="Egesi C.N."/>
            <person name="Featherston J."/>
            <person name="Asfaw A."/>
            <person name="Simpson G.G."/>
            <person name="Dolezel J."/>
            <person name="Hendre P.S."/>
            <person name="Van Deynze A."/>
            <person name="Kumar P.L."/>
            <person name="Obidiegwu J.E."/>
            <person name="Bhattacharjee R."/>
            <person name="Rokhsar D.S."/>
        </authorList>
    </citation>
    <scope>NUCLEOTIDE SEQUENCE [LARGE SCALE GENOMIC DNA]</scope>
    <source>
        <strain evidence="2">cv. TDa95/00328</strain>
    </source>
</reference>
<evidence type="ECO:0000313" key="1">
    <source>
        <dbReference type="EMBL" id="KAH7661781.1"/>
    </source>
</evidence>
<organism evidence="1 2">
    <name type="scientific">Dioscorea alata</name>
    <name type="common">Purple yam</name>
    <dbReference type="NCBI Taxonomy" id="55571"/>
    <lineage>
        <taxon>Eukaryota</taxon>
        <taxon>Viridiplantae</taxon>
        <taxon>Streptophyta</taxon>
        <taxon>Embryophyta</taxon>
        <taxon>Tracheophyta</taxon>
        <taxon>Spermatophyta</taxon>
        <taxon>Magnoliopsida</taxon>
        <taxon>Liliopsida</taxon>
        <taxon>Dioscoreales</taxon>
        <taxon>Dioscoreaceae</taxon>
        <taxon>Dioscorea</taxon>
    </lineage>
</organism>
<accession>A0ACB7UMT1</accession>
<dbReference type="Proteomes" id="UP000827976">
    <property type="component" value="Chromosome 15"/>
</dbReference>
<keyword evidence="2" id="KW-1185">Reference proteome</keyword>
<sequence length="1001" mass="110043">MTTEAIPVVDLRLLSQSELASLARSDPSAFDLRRCDDVVVPRIDRSVFNESAGSRKQTYSRLRLASRASADPSHTPQPPSIRDPDHDLILSSLRALFAQEASSQPLALATLPQPPPPQFLERDREVLNAKGVAVDLVALGEKVDPFGEEMRRRTEGLATVEGLLGFLTGLDGQWGSPRMKKKVVDAAGFGDHLPKGWRISIGIKKREVVPRLFCRRYISPCGKRFKSCKDVSSYILSLIGSQVASQPILQQTSESHFRHERLTHEHNPVGRAYQSDTTKEISAYPATADIFHGSTDHQKQIVLYTPSEQGNTKPNRILECDKCNLSFSGDEEYLQHLVTFHQRSAKRRKLIKTVGDGVIIKDGMFECQFCHKTFTERRRYNGHVGSHVRYQGVSSGAFPDDITENIINPSSLTTVPCVWSEVDVSAIRIGNHSELESSAPKYVNEQHTTSLNRELETRNQQTYCATQSAQEPCSSKSVVEHVYDHNEPQSKSNKTLDTCNGLANSTIVSPVPIDVNNVIENHSPKCNAEECLSGLIDVQIDGCDMITVRSEEVVKATVVKATEPSTCPNVVSPPTDVLDSPSEKINKMDNVLNYVPGCPSEVLVETTESVDIKADDEAHDDNLPQSLTNTETSNGRTHNGKDLSSSDVIFEIEKIGKDLKVDSEGNWIKLSSNRTVDDGGTYEDHGFTQRIEKPVSIDIDTSNFGSDFGNIHVLSDKGDDMDDTLCDDLHVSSEDHGFTPIGKPVSMEMDTPSLGSDFGNIHVLADRGADMGDTIDENLHVSREQGINLNSSVPTPFCDVHDQGVGPGLGFSFNNDKRESVVKETDKDGPHLEICFQRNAEYGGDAVCGDADNDNLRIALQLNVANMSSSWLSPSSELPILDLESNQCEGSCAGEKHDNILGFEGLSEGRIEPSDFVLLNGQAASPGSVMELDYISGLEDKRGPPIQLQWDEPVPSDVSNRKFMTVCVWCNREFNCEGDVAELQSNTLGFMCPVCKEKLPG</sequence>
<gene>
    <name evidence="1" type="ORF">IHE45_15G086900</name>
</gene>